<dbReference type="Gene3D" id="3.40.850.10">
    <property type="entry name" value="Kinesin motor domain"/>
    <property type="match status" value="1"/>
</dbReference>
<dbReference type="PANTHER" id="PTHR13140:SF706">
    <property type="entry name" value="DILUTE CLASS UNCONVENTIONAL MYOSIN, ISOFORM C"/>
    <property type="match status" value="1"/>
</dbReference>
<dbReference type="GO" id="GO:0051015">
    <property type="term" value="F:actin filament binding"/>
    <property type="evidence" value="ECO:0007669"/>
    <property type="project" value="TreeGrafter"/>
</dbReference>
<accession>V7PS25</accession>
<dbReference type="GO" id="GO:0005524">
    <property type="term" value="F:ATP binding"/>
    <property type="evidence" value="ECO:0007669"/>
    <property type="project" value="UniProtKB-UniRule"/>
</dbReference>
<dbReference type="InterPro" id="IPR027417">
    <property type="entry name" value="P-loop_NTPase"/>
</dbReference>
<evidence type="ECO:0000256" key="4">
    <source>
        <dbReference type="ARBA" id="ARBA00023175"/>
    </source>
</evidence>
<keyword evidence="5 6" id="KW-0009">Actin-binding</keyword>
<dbReference type="GO" id="GO:0016020">
    <property type="term" value="C:membrane"/>
    <property type="evidence" value="ECO:0007669"/>
    <property type="project" value="TreeGrafter"/>
</dbReference>
<evidence type="ECO:0000313" key="9">
    <source>
        <dbReference type="Proteomes" id="UP000018538"/>
    </source>
</evidence>
<dbReference type="Proteomes" id="UP000018538">
    <property type="component" value="Unassembled WGS sequence"/>
</dbReference>
<dbReference type="GO" id="GO:0007015">
    <property type="term" value="P:actin filament organization"/>
    <property type="evidence" value="ECO:0007669"/>
    <property type="project" value="TreeGrafter"/>
</dbReference>
<dbReference type="EMBL" id="KI635736">
    <property type="protein sequence ID" value="ETB61800.1"/>
    <property type="molecule type" value="Genomic_DNA"/>
</dbReference>
<dbReference type="PANTHER" id="PTHR13140">
    <property type="entry name" value="MYOSIN"/>
    <property type="match status" value="1"/>
</dbReference>
<dbReference type="Gene3D" id="1.20.58.530">
    <property type="match status" value="1"/>
</dbReference>
<evidence type="ECO:0000256" key="2">
    <source>
        <dbReference type="ARBA" id="ARBA00022840"/>
    </source>
</evidence>
<dbReference type="SMART" id="SM00242">
    <property type="entry name" value="MYSc"/>
    <property type="match status" value="1"/>
</dbReference>
<gene>
    <name evidence="8" type="ORF">YYC_01615</name>
</gene>
<dbReference type="InterPro" id="IPR036961">
    <property type="entry name" value="Kinesin_motor_dom_sf"/>
</dbReference>
<dbReference type="Gene3D" id="1.20.120.720">
    <property type="entry name" value="Myosin VI head, motor domain, U50 subdomain"/>
    <property type="match status" value="1"/>
</dbReference>
<feature type="domain" description="Myosin motor" evidence="7">
    <location>
        <begin position="105"/>
        <end position="911"/>
    </location>
</feature>
<comment type="similarity">
    <text evidence="6">Belongs to the TRAFAC class myosin-kinesin ATPase superfamily. Myosin family.</text>
</comment>
<dbReference type="GO" id="GO:0000146">
    <property type="term" value="F:microfilament motor activity"/>
    <property type="evidence" value="ECO:0007669"/>
    <property type="project" value="TreeGrafter"/>
</dbReference>
<keyword evidence="2 6" id="KW-0067">ATP-binding</keyword>
<keyword evidence="3 6" id="KW-0518">Myosin</keyword>
<dbReference type="OrthoDB" id="370884at2759"/>
<feature type="binding site" evidence="6">
    <location>
        <begin position="206"/>
        <end position="213"/>
    </location>
    <ligand>
        <name>ATP</name>
        <dbReference type="ChEBI" id="CHEBI:30616"/>
    </ligand>
</feature>
<evidence type="ECO:0000256" key="5">
    <source>
        <dbReference type="ARBA" id="ARBA00023203"/>
    </source>
</evidence>
<dbReference type="Gene3D" id="1.10.10.820">
    <property type="match status" value="1"/>
</dbReference>
<dbReference type="Pfam" id="PF00063">
    <property type="entry name" value="Myosin_head"/>
    <property type="match status" value="1"/>
</dbReference>
<name>V7PS25_PLAYE</name>
<evidence type="ECO:0000313" key="8">
    <source>
        <dbReference type="EMBL" id="ETB61800.1"/>
    </source>
</evidence>
<reference evidence="8 9" key="1">
    <citation type="submission" date="2013-11" db="EMBL/GenBank/DDBJ databases">
        <title>The Genome Sequence of Plasmodium yoelii 17X.</title>
        <authorList>
            <consortium name="The Broad Institute Genomics Platform"/>
            <consortium name="The Broad Institute Genome Sequencing Center for Infectious Disease"/>
            <person name="Neafsey D."/>
            <person name="Adams J."/>
            <person name="Walker B."/>
            <person name="Young S.K."/>
            <person name="Zeng Q."/>
            <person name="Gargeya S."/>
            <person name="Fitzgerald M."/>
            <person name="Haas B."/>
            <person name="Abouelleil A."/>
            <person name="Alvarado L."/>
            <person name="Chapman S.B."/>
            <person name="Gainer-Dewar J."/>
            <person name="Goldberg J."/>
            <person name="Griggs A."/>
            <person name="Gujja S."/>
            <person name="Hansen M."/>
            <person name="Howarth C."/>
            <person name="Imamovic A."/>
            <person name="Ireland A."/>
            <person name="Larimer J."/>
            <person name="McCowan C."/>
            <person name="Murphy C."/>
            <person name="Pearson M."/>
            <person name="Poon T.W."/>
            <person name="Priest M."/>
            <person name="Roberts A."/>
            <person name="Saif S."/>
            <person name="Shea T."/>
            <person name="Sykes S."/>
            <person name="Wortman J."/>
            <person name="Nusbaum C."/>
            <person name="Birren B."/>
        </authorList>
    </citation>
    <scope>NUCLEOTIDE SEQUENCE [LARGE SCALE GENOMIC DNA]</scope>
    <source>
        <strain evidence="8 9">17X</strain>
    </source>
</reference>
<evidence type="ECO:0000256" key="6">
    <source>
        <dbReference type="PROSITE-ProRule" id="PRU00782"/>
    </source>
</evidence>
<keyword evidence="9" id="KW-1185">Reference proteome</keyword>
<dbReference type="GO" id="GO:0005737">
    <property type="term" value="C:cytoplasm"/>
    <property type="evidence" value="ECO:0007669"/>
    <property type="project" value="TreeGrafter"/>
</dbReference>
<dbReference type="PRINTS" id="PR00193">
    <property type="entry name" value="MYOSINHEAVY"/>
</dbReference>
<sequence>MSFLHMKNNETFYHSNIPNIKDEGQEQLENDKKVFKDDLSLEKRNHEEIYSNSHVWYFHKNSYKKMEVLEFKKKEQLYTLKRKGKIFENIHKDQVIRSLKNELKLDNENNVDIIQLNEANVIQNLKNRYEKNKIYTFHASLLLAINPYKQLKDLYDVSIMNNYLCKFKNTNSSEKNDCKAHIYDIGNMAYKNMVLKRKRQTIVVSGHSGSGKTENCKFLFKYFHYIFFHKNSNNVGKIYKSMNSYVNDNSDAEQDEKVKKNISMTSTNISIEENGDMSRYERIDKLIYINNILESMSNAKTIKNNNSSRCGRINELIFEEKKTDKDIMFNHCFSNIKILILLLEINRCITQNDGERNFHVFYQTIWGLNDEDLNKRNLVRDVKVYKLLNNDVMKYKKGSTDNCDTKKIDIYEQNKQKDEKNFEYLLKGLNYIKYDKNKINHFFDIIAGIIHLGEIVPDDSNVTSNTSNHESSMENPFYRYKCACDCLKIHVEDLKNLIKYKNIQVSNENIKTPRTKENSLSTLHTLIKVIYKKLFNKIINDINMTNLSDKEKKEMLNSQIYENNNSIISILDLYGFEELSCNDFEQLCINLANEKLNNYYINNEIEKEKNIYKEENILWSDLVIPSYEDTIIFIEKIFGGLDDITKLNNCGHKKVDDNFFTYLLNNENKYLEKHIYGFLNNRDNQYTSKKQNIKKNKFFIKHYAGHVTYSINNWIHKNSDKIEAEIEDLINTSANVFLSECIKDEVTENYTTKSSEKLTESCKISNTSVGLTNNNCKKNNILSVSKKYIKELDNLFTNLEKTDMYYIRCVLPNERMECNNFKKGIVYSQLKECGANEMIKILNNGLSHKILKRELIEKLKNCIAKELVHCNDNDIIYYIMRIFDEDKFFKIGKKYIFMKAHLYTQINFYMYDSNIINDNSLVDRQKKKKILRDIRIMRFKRCVTVAKIFSWINNYYIKYLTKKKIMKEKICDYMYKIYLIRRTILSVKKSLSYNVKKLNKILCEKAYQMPFKKIKNTKKKKKNIINPLISITKKESVQHMSKETKNINNDKIDSEEKKEKIVENKNTEKITTKCEENEKNEKNPKINMLYNSGEKLFVCTPDNYHYVYNNLDWIIIYSKNKINFYNISYSYEQIDKKHILNYNKIGIKKIHNDTKCEQWNEKTNELNRGSVNYETEKDSKNVLHNIGKNNYCCVNQHPLYKNLIIGIDEELNIVLFSYPNINTIRRFIKKKIKLIKKSNDNLPNTYLPQLYKSRKYSEHFFEKKKNYLESIIKNEEMVNYDVNEKMDNESNLFDDNNLNMFIHMYKNIYVLSTLDGILSKSCSVNSEHFDNYKTMESVNKMESVNNIIENNNKEVKKDAKDKKCFTYLKALKKEDYISKELYTNETFKVLNISFLSNSINYFVYLSYALINENHYILLTIVNLFSKPIYTYTIHIAINNIIKNDDFVKFFIKNYNKIYQNNKIDIQENIEKQENTNLMKNKEYLDKFLSTIKMSIINNSHIFIYGCCILSLVEITKFNLNSGNPYIKEYEYKYLQLKFNLYCFEYFNNVYDRYMNKLSHDLKHKLIINDILGNEQKEDVEKKSKLVHLNISEKNEEHNPSLYIRNENNDNLFSQENENSGNSFYIFSLFSRIYLLTNKGCESNYSQVIFNYDDWKIFKLKLNSSNNNNNNNNIAEDDENKLCAFQGILNMNINYYYKQNYYKSHVSLNSSIQATIQKYDEYFADGTLHHSTHKYVYPDVYVLRIKNSNFTNSFDKNNNSDEESFYYNLKNNQMLRLCTHGNKKSSILKNRNCSPHSVLACTPLNHLDTILLLNYTSDKNLYFLEFVNIVSRKKKTVPIEE</sequence>
<dbReference type="PROSITE" id="PS51456">
    <property type="entry name" value="MYOSIN_MOTOR"/>
    <property type="match status" value="1"/>
</dbReference>
<protein>
    <recommendedName>
        <fullName evidence="7">Myosin motor domain-containing protein</fullName>
    </recommendedName>
</protein>
<organism evidence="8 9">
    <name type="scientific">Plasmodium yoelii 17X</name>
    <dbReference type="NCBI Taxonomy" id="1323249"/>
    <lineage>
        <taxon>Eukaryota</taxon>
        <taxon>Sar</taxon>
        <taxon>Alveolata</taxon>
        <taxon>Apicomplexa</taxon>
        <taxon>Aconoidasida</taxon>
        <taxon>Haemosporida</taxon>
        <taxon>Plasmodiidae</taxon>
        <taxon>Plasmodium</taxon>
        <taxon>Plasmodium (Vinckeia)</taxon>
    </lineage>
</organism>
<evidence type="ECO:0000259" key="7">
    <source>
        <dbReference type="PROSITE" id="PS51456"/>
    </source>
</evidence>
<dbReference type="GO" id="GO:0016459">
    <property type="term" value="C:myosin complex"/>
    <property type="evidence" value="ECO:0007669"/>
    <property type="project" value="UniProtKB-KW"/>
</dbReference>
<feature type="region of interest" description="Actin-binding" evidence="6">
    <location>
        <begin position="792"/>
        <end position="814"/>
    </location>
</feature>
<keyword evidence="1 6" id="KW-0547">Nucleotide-binding</keyword>
<evidence type="ECO:0000256" key="1">
    <source>
        <dbReference type="ARBA" id="ARBA00022741"/>
    </source>
</evidence>
<keyword evidence="4 6" id="KW-0505">Motor protein</keyword>
<evidence type="ECO:0000256" key="3">
    <source>
        <dbReference type="ARBA" id="ARBA00023123"/>
    </source>
</evidence>
<dbReference type="SUPFAM" id="SSF52540">
    <property type="entry name" value="P-loop containing nucleoside triphosphate hydrolases"/>
    <property type="match status" value="1"/>
</dbReference>
<dbReference type="CDD" id="cd14884">
    <property type="entry name" value="MYSc_Myo23"/>
    <property type="match status" value="1"/>
</dbReference>
<proteinExistence type="inferred from homology"/>
<dbReference type="InterPro" id="IPR001609">
    <property type="entry name" value="Myosin_head_motor_dom-like"/>
</dbReference>